<keyword evidence="6" id="KW-1185">Reference proteome</keyword>
<dbReference type="InterPro" id="IPR003121">
    <property type="entry name" value="SWIB_MDM2_domain"/>
</dbReference>
<dbReference type="Pfam" id="PF02201">
    <property type="entry name" value="SWIB"/>
    <property type="match status" value="1"/>
</dbReference>
<dbReference type="Gene3D" id="1.10.10.60">
    <property type="entry name" value="Homeodomain-like"/>
    <property type="match status" value="1"/>
</dbReference>
<feature type="region of interest" description="Disordered" evidence="1">
    <location>
        <begin position="61"/>
        <end position="144"/>
    </location>
</feature>
<organism evidence="5 6">
    <name type="scientific">Dinothrombium tinctorium</name>
    <dbReference type="NCBI Taxonomy" id="1965070"/>
    <lineage>
        <taxon>Eukaryota</taxon>
        <taxon>Metazoa</taxon>
        <taxon>Ecdysozoa</taxon>
        <taxon>Arthropoda</taxon>
        <taxon>Chelicerata</taxon>
        <taxon>Arachnida</taxon>
        <taxon>Acari</taxon>
        <taxon>Acariformes</taxon>
        <taxon>Trombidiformes</taxon>
        <taxon>Prostigmata</taxon>
        <taxon>Anystina</taxon>
        <taxon>Parasitengona</taxon>
        <taxon>Trombidioidea</taxon>
        <taxon>Trombidiidae</taxon>
        <taxon>Dinothrombium</taxon>
    </lineage>
</organism>
<gene>
    <name evidence="4" type="ORF">B4U79_01100</name>
    <name evidence="5" type="ORF">B4U79_14325</name>
</gene>
<dbReference type="EMBL" id="NCKU01000830">
    <property type="protein sequence ID" value="RWS13981.1"/>
    <property type="molecule type" value="Genomic_DNA"/>
</dbReference>
<name>A0A3S3P3E8_9ACAR</name>
<feature type="compositionally biased region" description="Basic and acidic residues" evidence="1">
    <location>
        <begin position="74"/>
        <end position="95"/>
    </location>
</feature>
<dbReference type="STRING" id="1965070.A0A3S3P3E8"/>
<dbReference type="InterPro" id="IPR014876">
    <property type="entry name" value="DEK_C"/>
</dbReference>
<dbReference type="PROSITE" id="PS51998">
    <property type="entry name" value="DEK_C"/>
    <property type="match status" value="1"/>
</dbReference>
<sequence length="218" mass="25007">MSANNVSLDLLRKRIKDILKDADLETMTAKKVRKQLETEFNVDLIDYKKKITDIIEEVINSRDESNEESENETSNDKPSDDSSSDDEKFARKLQEEESSGSRSTRSGTKGNSSKKTKTKNSKKRKKTDSDSEDQKPKKRNSGYMKTCQLSAELAAFVGESELPRHEVVKKIWGYVKEKNLFDPKNKQFAICDNELMKVFGVKRVKLFGMMKILSKHIK</sequence>
<dbReference type="Proteomes" id="UP000285301">
    <property type="component" value="Unassembled WGS sequence"/>
</dbReference>
<comment type="caution">
    <text evidence="5">The sequence shown here is derived from an EMBL/GenBank/DDBJ whole genome shotgun (WGS) entry which is preliminary data.</text>
</comment>
<feature type="compositionally biased region" description="Basic residues" evidence="1">
    <location>
        <begin position="112"/>
        <end position="126"/>
    </location>
</feature>
<accession>A0A3S3P3E8</accession>
<evidence type="ECO:0000259" key="3">
    <source>
        <dbReference type="PROSITE" id="PS51998"/>
    </source>
</evidence>
<dbReference type="Pfam" id="PF08766">
    <property type="entry name" value="DEK_C"/>
    <property type="match status" value="1"/>
</dbReference>
<dbReference type="AlphaFoldDB" id="A0A3S3P3E8"/>
<dbReference type="SUPFAM" id="SSF47592">
    <property type="entry name" value="SWIB/MDM2 domain"/>
    <property type="match status" value="1"/>
</dbReference>
<dbReference type="InterPro" id="IPR019835">
    <property type="entry name" value="SWIB_domain"/>
</dbReference>
<feature type="compositionally biased region" description="Low complexity" evidence="1">
    <location>
        <begin position="100"/>
        <end position="111"/>
    </location>
</feature>
<dbReference type="PANTHER" id="PTHR13844">
    <property type="entry name" value="SWI/SNF-RELATED MATRIX-ASSOCIATED ACTIN-DEPENDENT REGULATOR OF CHROMATIN SUBFAMILY D"/>
    <property type="match status" value="1"/>
</dbReference>
<protein>
    <submittedName>
        <fullName evidence="5">Uncharacterized protein</fullName>
    </submittedName>
</protein>
<dbReference type="CDD" id="cd10567">
    <property type="entry name" value="SWIB-MDM2_like"/>
    <property type="match status" value="1"/>
</dbReference>
<evidence type="ECO:0000256" key="1">
    <source>
        <dbReference type="SAM" id="MobiDB-lite"/>
    </source>
</evidence>
<evidence type="ECO:0000313" key="4">
    <source>
        <dbReference type="EMBL" id="RWS13980.1"/>
    </source>
</evidence>
<reference evidence="5" key="2">
    <citation type="submission" date="2018-11" db="EMBL/GenBank/DDBJ databases">
        <title>Trombidioid mite genomics.</title>
        <authorList>
            <person name="Dong X."/>
        </authorList>
    </citation>
    <scope>NUCLEOTIDE SEQUENCE</scope>
    <source>
        <strain evidence="5">UoL-WK</strain>
    </source>
</reference>
<feature type="domain" description="DEK-C" evidence="3">
    <location>
        <begin position="5"/>
        <end position="60"/>
    </location>
</feature>
<dbReference type="PROSITE" id="PS51925">
    <property type="entry name" value="SWIB_MDM2"/>
    <property type="match status" value="1"/>
</dbReference>
<evidence type="ECO:0000313" key="5">
    <source>
        <dbReference type="EMBL" id="RWS13981.1"/>
    </source>
</evidence>
<dbReference type="InterPro" id="IPR036885">
    <property type="entry name" value="SWIB_MDM2_dom_sf"/>
</dbReference>
<proteinExistence type="predicted"/>
<feature type="domain" description="DM2" evidence="2">
    <location>
        <begin position="142"/>
        <end position="218"/>
    </location>
</feature>
<evidence type="ECO:0000313" key="6">
    <source>
        <dbReference type="Proteomes" id="UP000285301"/>
    </source>
</evidence>
<dbReference type="OrthoDB" id="10251073at2759"/>
<dbReference type="SUPFAM" id="SSF109715">
    <property type="entry name" value="DEK C-terminal domain"/>
    <property type="match status" value="1"/>
</dbReference>
<dbReference type="SMART" id="SM00151">
    <property type="entry name" value="SWIB"/>
    <property type="match status" value="1"/>
</dbReference>
<evidence type="ECO:0000259" key="2">
    <source>
        <dbReference type="PROSITE" id="PS51925"/>
    </source>
</evidence>
<dbReference type="Gene3D" id="1.10.245.10">
    <property type="entry name" value="SWIB/MDM2 domain"/>
    <property type="match status" value="1"/>
</dbReference>
<dbReference type="EMBL" id="NCKU01000831">
    <property type="protein sequence ID" value="RWS13980.1"/>
    <property type="molecule type" value="Genomic_DNA"/>
</dbReference>
<reference evidence="5 6" key="1">
    <citation type="journal article" date="2018" name="Gigascience">
        <title>Genomes of trombidid mites reveal novel predicted allergens and laterally-transferred genes associated with secondary metabolism.</title>
        <authorList>
            <person name="Dong X."/>
            <person name="Chaisiri K."/>
            <person name="Xia D."/>
            <person name="Armstrong S.D."/>
            <person name="Fang Y."/>
            <person name="Donnelly M.J."/>
            <person name="Kadowaki T."/>
            <person name="McGarry J.W."/>
            <person name="Darby A.C."/>
            <person name="Makepeace B.L."/>
        </authorList>
    </citation>
    <scope>NUCLEOTIDE SEQUENCE [LARGE SCALE GENOMIC DNA]</scope>
    <source>
        <strain evidence="5">UoL-WK</strain>
    </source>
</reference>